<dbReference type="InterPro" id="IPR007138">
    <property type="entry name" value="ABM_dom"/>
</dbReference>
<proteinExistence type="predicted"/>
<accession>A0A7W6RYX2</accession>
<feature type="domain" description="ABM" evidence="1">
    <location>
        <begin position="117"/>
        <end position="186"/>
    </location>
</feature>
<protein>
    <submittedName>
        <fullName evidence="2">Heme-degrading monooxygenase HmoA</fullName>
    </submittedName>
</protein>
<dbReference type="GO" id="GO:0004497">
    <property type="term" value="F:monooxygenase activity"/>
    <property type="evidence" value="ECO:0007669"/>
    <property type="project" value="UniProtKB-KW"/>
</dbReference>
<name>A0A7W6RYX2_9PROT</name>
<keyword evidence="2" id="KW-0503">Monooxygenase</keyword>
<dbReference type="Proteomes" id="UP000555728">
    <property type="component" value="Unassembled WGS sequence"/>
</dbReference>
<comment type="caution">
    <text evidence="2">The sequence shown here is derived from an EMBL/GenBank/DDBJ whole genome shotgun (WGS) entry which is preliminary data.</text>
</comment>
<reference evidence="2 3" key="1">
    <citation type="submission" date="2020-08" db="EMBL/GenBank/DDBJ databases">
        <title>Genome sequencing of Purple Non-Sulfur Bacteria from various extreme environments.</title>
        <authorList>
            <person name="Mayer M."/>
        </authorList>
    </citation>
    <scope>NUCLEOTIDE SEQUENCE [LARGE SCALE GENOMIC DNA]</scope>
    <source>
        <strain evidence="2 3">JA135</strain>
    </source>
</reference>
<dbReference type="AlphaFoldDB" id="A0A7W6RYX2"/>
<evidence type="ECO:0000259" key="1">
    <source>
        <dbReference type="Pfam" id="PF03992"/>
    </source>
</evidence>
<dbReference type="Gene3D" id="3.30.70.100">
    <property type="match status" value="2"/>
</dbReference>
<dbReference type="EMBL" id="JACIGI010000009">
    <property type="protein sequence ID" value="MBB4285697.1"/>
    <property type="molecule type" value="Genomic_DNA"/>
</dbReference>
<dbReference type="SUPFAM" id="SSF54909">
    <property type="entry name" value="Dimeric alpha+beta barrel"/>
    <property type="match status" value="2"/>
</dbReference>
<gene>
    <name evidence="2" type="ORF">GGD88_001417</name>
</gene>
<dbReference type="InterPro" id="IPR011008">
    <property type="entry name" value="Dimeric_a/b-barrel"/>
</dbReference>
<keyword evidence="3" id="KW-1185">Reference proteome</keyword>
<keyword evidence="2" id="KW-0560">Oxidoreductase</keyword>
<dbReference type="RefSeq" id="WP_184433355.1">
    <property type="nucleotide sequence ID" value="NZ_JACIGI010000009.1"/>
</dbReference>
<sequence length="217" mass="24115">MMMVIDFLETEDRTRAKETWCAVSGFLSQRPGFRDGQLVETFQTVQARADYALASICQWDSEADWDAARAAAKATPAVTTVLGGSGTRFTSLKTELVDGRPYVYQTASPHLVLLDVIYLQPGQADAYAAMWHEAADFMGTQPGFVNASLFRNRNTDDAIAFVNIAEWDSPRPFFDAVHTDRFNEIVAPFKEDFSLFLTTRTAYRSRNAASLLMGDAA</sequence>
<dbReference type="Pfam" id="PF03992">
    <property type="entry name" value="ABM"/>
    <property type="match status" value="1"/>
</dbReference>
<evidence type="ECO:0000313" key="2">
    <source>
        <dbReference type="EMBL" id="MBB4285697.1"/>
    </source>
</evidence>
<organism evidence="2 3">
    <name type="scientific">Roseospira goensis</name>
    <dbReference type="NCBI Taxonomy" id="391922"/>
    <lineage>
        <taxon>Bacteria</taxon>
        <taxon>Pseudomonadati</taxon>
        <taxon>Pseudomonadota</taxon>
        <taxon>Alphaproteobacteria</taxon>
        <taxon>Rhodospirillales</taxon>
        <taxon>Rhodospirillaceae</taxon>
        <taxon>Roseospira</taxon>
    </lineage>
</organism>
<evidence type="ECO:0000313" key="3">
    <source>
        <dbReference type="Proteomes" id="UP000555728"/>
    </source>
</evidence>